<protein>
    <submittedName>
        <fullName evidence="1">3698_t:CDS:1</fullName>
    </submittedName>
</protein>
<gene>
    <name evidence="1" type="ORF">RFULGI_LOCUS18939</name>
</gene>
<evidence type="ECO:0000313" key="2">
    <source>
        <dbReference type="Proteomes" id="UP000789396"/>
    </source>
</evidence>
<comment type="caution">
    <text evidence="1">The sequence shown here is derived from an EMBL/GenBank/DDBJ whole genome shotgun (WGS) entry which is preliminary data.</text>
</comment>
<dbReference type="OrthoDB" id="2442133at2759"/>
<reference evidence="1" key="1">
    <citation type="submission" date="2021-06" db="EMBL/GenBank/DDBJ databases">
        <authorList>
            <person name="Kallberg Y."/>
            <person name="Tangrot J."/>
            <person name="Rosling A."/>
        </authorList>
    </citation>
    <scope>NUCLEOTIDE SEQUENCE</scope>
    <source>
        <strain evidence="1">IN212</strain>
    </source>
</reference>
<dbReference type="Proteomes" id="UP000789396">
    <property type="component" value="Unassembled WGS sequence"/>
</dbReference>
<feature type="non-terminal residue" evidence="1">
    <location>
        <position position="1"/>
    </location>
</feature>
<dbReference type="AlphaFoldDB" id="A0A9N9PFZ1"/>
<keyword evidence="2" id="KW-1185">Reference proteome</keyword>
<organism evidence="1 2">
    <name type="scientific">Racocetra fulgida</name>
    <dbReference type="NCBI Taxonomy" id="60492"/>
    <lineage>
        <taxon>Eukaryota</taxon>
        <taxon>Fungi</taxon>
        <taxon>Fungi incertae sedis</taxon>
        <taxon>Mucoromycota</taxon>
        <taxon>Glomeromycotina</taxon>
        <taxon>Glomeromycetes</taxon>
        <taxon>Diversisporales</taxon>
        <taxon>Gigasporaceae</taxon>
        <taxon>Racocetra</taxon>
    </lineage>
</organism>
<name>A0A9N9PFZ1_9GLOM</name>
<feature type="non-terminal residue" evidence="1">
    <location>
        <position position="42"/>
    </location>
</feature>
<evidence type="ECO:0000313" key="1">
    <source>
        <dbReference type="EMBL" id="CAG8812721.1"/>
    </source>
</evidence>
<proteinExistence type="predicted"/>
<dbReference type="EMBL" id="CAJVPZ010087382">
    <property type="protein sequence ID" value="CAG8812721.1"/>
    <property type="molecule type" value="Genomic_DNA"/>
</dbReference>
<accession>A0A9N9PFZ1</accession>
<sequence>SGVMRPTFDDLKKPFYEHGVVELVDFLWNFEKYGESKKWNDK</sequence>